<comment type="similarity">
    <text evidence="5">Belongs to the Omp25/RopB family.</text>
</comment>
<protein>
    <submittedName>
        <fullName evidence="8">Outer membrane immunogenic protein</fullName>
    </submittedName>
</protein>
<reference evidence="8 9" key="1">
    <citation type="submission" date="2020-08" db="EMBL/GenBank/DDBJ databases">
        <title>Genomic Encyclopedia of Type Strains, Phase IV (KMG-IV): sequencing the most valuable type-strain genomes for metagenomic binning, comparative biology and taxonomic classification.</title>
        <authorList>
            <person name="Goeker M."/>
        </authorList>
    </citation>
    <scope>NUCLEOTIDE SEQUENCE [LARGE SCALE GENOMIC DNA]</scope>
    <source>
        <strain evidence="8 9">DSM 7050</strain>
    </source>
</reference>
<dbReference type="SUPFAM" id="SSF56925">
    <property type="entry name" value="OMPA-like"/>
    <property type="match status" value="1"/>
</dbReference>
<evidence type="ECO:0000256" key="5">
    <source>
        <dbReference type="ARBA" id="ARBA00038306"/>
    </source>
</evidence>
<dbReference type="InterPro" id="IPR011250">
    <property type="entry name" value="OMP/PagP_B-barrel"/>
</dbReference>
<sequence length="247" mass="26218">MFLVKAGAALAVSLLFSSAAYAADTVAHEATDLSVNWTGGYVGVHAGYGWGTVLDVNNPNATEQDIDGGFGGIQAGYNHQFSNNVVLGVEADVSLGNVSGAFDGRTISVYNGYYTEDEITALGTLRARLGYSAGRFLPFVTGGLAWANVDHMLGCDRARVVGAPLPPTGCATKFETSKSDIAVGWTVGAGAEYALTDKWSLKGEYLYTDLGKNRVMLVDANFPGNPVNNRNFDMQFSAVKLGLNYRF</sequence>
<dbReference type="RefSeq" id="WP_183259906.1">
    <property type="nucleotide sequence ID" value="NZ_BAAAVZ010000008.1"/>
</dbReference>
<feature type="chain" id="PRO_5046382836" evidence="6">
    <location>
        <begin position="23"/>
        <end position="247"/>
    </location>
</feature>
<evidence type="ECO:0000313" key="9">
    <source>
        <dbReference type="Proteomes" id="UP000539538"/>
    </source>
</evidence>
<comment type="caution">
    <text evidence="8">The sequence shown here is derived from an EMBL/GenBank/DDBJ whole genome shotgun (WGS) entry which is preliminary data.</text>
</comment>
<evidence type="ECO:0000256" key="4">
    <source>
        <dbReference type="ARBA" id="ARBA00023237"/>
    </source>
</evidence>
<evidence type="ECO:0000256" key="1">
    <source>
        <dbReference type="ARBA" id="ARBA00004442"/>
    </source>
</evidence>
<keyword evidence="4" id="KW-0998">Cell outer membrane</keyword>
<dbReference type="Proteomes" id="UP000539538">
    <property type="component" value="Unassembled WGS sequence"/>
</dbReference>
<dbReference type="InterPro" id="IPR027385">
    <property type="entry name" value="Beta-barrel_OMP"/>
</dbReference>
<evidence type="ECO:0000256" key="6">
    <source>
        <dbReference type="SAM" id="SignalP"/>
    </source>
</evidence>
<proteinExistence type="inferred from homology"/>
<dbReference type="Pfam" id="PF13505">
    <property type="entry name" value="OMP_b-brl"/>
    <property type="match status" value="1"/>
</dbReference>
<feature type="domain" description="Outer membrane protein beta-barrel" evidence="7">
    <location>
        <begin position="8"/>
        <end position="247"/>
    </location>
</feature>
<keyword evidence="2 6" id="KW-0732">Signal</keyword>
<dbReference type="PANTHER" id="PTHR34001">
    <property type="entry name" value="BLL7405 PROTEIN"/>
    <property type="match status" value="1"/>
</dbReference>
<gene>
    <name evidence="8" type="ORF">GGQ99_000091</name>
</gene>
<dbReference type="EMBL" id="JACHOT010000001">
    <property type="protein sequence ID" value="MBB4648369.1"/>
    <property type="molecule type" value="Genomic_DNA"/>
</dbReference>
<keyword evidence="3" id="KW-0472">Membrane</keyword>
<evidence type="ECO:0000313" key="8">
    <source>
        <dbReference type="EMBL" id="MBB4648369.1"/>
    </source>
</evidence>
<dbReference type="InterPro" id="IPR051692">
    <property type="entry name" value="OMP-like"/>
</dbReference>
<comment type="subcellular location">
    <subcellularLocation>
        <location evidence="1">Cell outer membrane</location>
    </subcellularLocation>
</comment>
<keyword evidence="9" id="KW-1185">Reference proteome</keyword>
<accession>A0ABR6KV20</accession>
<name>A0ABR6KV20_9HYPH</name>
<dbReference type="PANTHER" id="PTHR34001:SF3">
    <property type="entry name" value="BLL7405 PROTEIN"/>
    <property type="match status" value="1"/>
</dbReference>
<dbReference type="Gene3D" id="2.40.160.20">
    <property type="match status" value="1"/>
</dbReference>
<feature type="signal peptide" evidence="6">
    <location>
        <begin position="1"/>
        <end position="22"/>
    </location>
</feature>
<evidence type="ECO:0000259" key="7">
    <source>
        <dbReference type="Pfam" id="PF13505"/>
    </source>
</evidence>
<evidence type="ECO:0000256" key="2">
    <source>
        <dbReference type="ARBA" id="ARBA00022729"/>
    </source>
</evidence>
<evidence type="ECO:0000256" key="3">
    <source>
        <dbReference type="ARBA" id="ARBA00023136"/>
    </source>
</evidence>
<organism evidence="8 9">
    <name type="scientific">Aminobacter niigataensis</name>
    <dbReference type="NCBI Taxonomy" id="83265"/>
    <lineage>
        <taxon>Bacteria</taxon>
        <taxon>Pseudomonadati</taxon>
        <taxon>Pseudomonadota</taxon>
        <taxon>Alphaproteobacteria</taxon>
        <taxon>Hyphomicrobiales</taxon>
        <taxon>Phyllobacteriaceae</taxon>
        <taxon>Aminobacter</taxon>
    </lineage>
</organism>